<sequence>MTDNDLYTQMTTLSACTLPTVRRPARLAEFDDLFARSVTATARPSATRLELRLREGAEPVSRDLAARESNCCAFFTFTFTPDTAGTVMGIEVPAEHLDILDALAGRAAAAGPGASR</sequence>
<dbReference type="EMBL" id="WEGI01000003">
    <property type="protein sequence ID" value="MQY26076.1"/>
    <property type="molecule type" value="Genomic_DNA"/>
</dbReference>
<evidence type="ECO:0000313" key="2">
    <source>
        <dbReference type="Proteomes" id="UP000431401"/>
    </source>
</evidence>
<name>A0A7K0DJU4_9NOCA</name>
<gene>
    <name evidence="1" type="ORF">NRB56_16360</name>
</gene>
<proteinExistence type="predicted"/>
<dbReference type="Proteomes" id="UP000431401">
    <property type="component" value="Unassembled WGS sequence"/>
</dbReference>
<dbReference type="RefSeq" id="WP_319942712.1">
    <property type="nucleotide sequence ID" value="NZ_WEGI01000003.1"/>
</dbReference>
<evidence type="ECO:0000313" key="1">
    <source>
        <dbReference type="EMBL" id="MQY26076.1"/>
    </source>
</evidence>
<dbReference type="AlphaFoldDB" id="A0A7K0DJU4"/>
<reference evidence="1 2" key="1">
    <citation type="submission" date="2019-10" db="EMBL/GenBank/DDBJ databases">
        <title>Nocardia macrotermitis sp. nov. and Nocardia aurantia sp. nov., isolated from the gut of fungus growing-termite Macrotermes natalensis.</title>
        <authorList>
            <person name="Benndorf R."/>
            <person name="Schwitalla J."/>
            <person name="Martin K."/>
            <person name="De Beer W."/>
            <person name="Kaster A.-K."/>
            <person name="Vollmers J."/>
            <person name="Poulsen M."/>
            <person name="Beemelmanns C."/>
        </authorList>
    </citation>
    <scope>NUCLEOTIDE SEQUENCE [LARGE SCALE GENOMIC DNA]</scope>
    <source>
        <strain evidence="1 2">RB56</strain>
    </source>
</reference>
<comment type="caution">
    <text evidence="1">The sequence shown here is derived from an EMBL/GenBank/DDBJ whole genome shotgun (WGS) entry which is preliminary data.</text>
</comment>
<accession>A0A7K0DJU4</accession>
<evidence type="ECO:0008006" key="3">
    <source>
        <dbReference type="Google" id="ProtNLM"/>
    </source>
</evidence>
<protein>
    <recommendedName>
        <fullName evidence="3">Arsenate reductase</fullName>
    </recommendedName>
</protein>
<keyword evidence="2" id="KW-1185">Reference proteome</keyword>
<organism evidence="1 2">
    <name type="scientific">Nocardia aurantia</name>
    <dbReference type="NCBI Taxonomy" id="2585199"/>
    <lineage>
        <taxon>Bacteria</taxon>
        <taxon>Bacillati</taxon>
        <taxon>Actinomycetota</taxon>
        <taxon>Actinomycetes</taxon>
        <taxon>Mycobacteriales</taxon>
        <taxon>Nocardiaceae</taxon>
        <taxon>Nocardia</taxon>
    </lineage>
</organism>